<reference evidence="1" key="2">
    <citation type="submission" date="2019-06" db="EMBL/GenBank/DDBJ databases">
        <title>Genomics analysis of Aphanomyces spp. identifies a new class of oomycete effector associated with host adaptation.</title>
        <authorList>
            <person name="Gaulin E."/>
        </authorList>
    </citation>
    <scope>NUCLEOTIDE SEQUENCE</scope>
    <source>
        <strain evidence="1">CBS 578.67</strain>
    </source>
</reference>
<keyword evidence="3" id="KW-1185">Reference proteome</keyword>
<evidence type="ECO:0000313" key="1">
    <source>
        <dbReference type="EMBL" id="KAF0684164.1"/>
    </source>
</evidence>
<dbReference type="AlphaFoldDB" id="A0A485LQF0"/>
<organism evidence="2 3">
    <name type="scientific">Aphanomyces stellatus</name>
    <dbReference type="NCBI Taxonomy" id="120398"/>
    <lineage>
        <taxon>Eukaryota</taxon>
        <taxon>Sar</taxon>
        <taxon>Stramenopiles</taxon>
        <taxon>Oomycota</taxon>
        <taxon>Saprolegniomycetes</taxon>
        <taxon>Saprolegniales</taxon>
        <taxon>Verrucalvaceae</taxon>
        <taxon>Aphanomyces</taxon>
    </lineage>
</organism>
<protein>
    <submittedName>
        <fullName evidence="2">Aste57867_23846 protein</fullName>
    </submittedName>
</protein>
<name>A0A485LQF0_9STRA</name>
<dbReference type="Gene3D" id="1.10.510.10">
    <property type="entry name" value="Transferase(Phosphotransferase) domain 1"/>
    <property type="match status" value="1"/>
</dbReference>
<evidence type="ECO:0000313" key="2">
    <source>
        <dbReference type="EMBL" id="VFU00489.1"/>
    </source>
</evidence>
<accession>A0A485LQF0</accession>
<dbReference type="Proteomes" id="UP000332933">
    <property type="component" value="Unassembled WGS sequence"/>
</dbReference>
<proteinExistence type="predicted"/>
<reference evidence="2 3" key="1">
    <citation type="submission" date="2019-03" db="EMBL/GenBank/DDBJ databases">
        <authorList>
            <person name="Gaulin E."/>
            <person name="Dumas B."/>
        </authorList>
    </citation>
    <scope>NUCLEOTIDE SEQUENCE [LARGE SCALE GENOMIC DNA]</scope>
    <source>
        <strain evidence="2">CBS 568.67</strain>
    </source>
</reference>
<dbReference type="SUPFAM" id="SSF56112">
    <property type="entry name" value="Protein kinase-like (PK-like)"/>
    <property type="match status" value="1"/>
</dbReference>
<dbReference type="InterPro" id="IPR011009">
    <property type="entry name" value="Kinase-like_dom_sf"/>
</dbReference>
<dbReference type="OrthoDB" id="192887at2759"/>
<dbReference type="EMBL" id="CAADRA010007343">
    <property type="protein sequence ID" value="VFU00489.1"/>
    <property type="molecule type" value="Genomic_DNA"/>
</dbReference>
<dbReference type="EMBL" id="VJMH01007317">
    <property type="protein sequence ID" value="KAF0684164.1"/>
    <property type="molecule type" value="Genomic_DNA"/>
</dbReference>
<evidence type="ECO:0000313" key="3">
    <source>
        <dbReference type="Proteomes" id="UP000332933"/>
    </source>
</evidence>
<gene>
    <name evidence="2" type="primary">Aste57867_23846</name>
    <name evidence="1" type="ORF">As57867_023773</name>
    <name evidence="2" type="ORF">ASTE57867_23846</name>
</gene>
<sequence length="321" mass="35634">MYQMYSGEELAAADFNQDVMDDKIQLAATWPQEKLTTRIRNKIPHGRARDLLEKLLVVDPDHRIAMDTVLAHSKFNVDSIVPKDLQDTMKEIHDMSITMVNKFGAIDEKLDCMIDLSKQHLKQLASTKQDIMRGVFEATEVTIPTSFVILDTDLTKPLVKKGEEQLDNLLSFMYKNTIQFGKTLADAVNGKSAFLYTSDDVFLSVVDEVEGTPVIPSAADKAVYPIRILKQSPEFLVVATPFIQASMQLLQGAKTVAKMAKCIGIPNPTRPTIDRSIKILHAAHAESSAADFKVVHAAIQEESADPVLMQRIRGAALRELG</sequence>